<dbReference type="SUPFAM" id="SSF47113">
    <property type="entry name" value="Histone-fold"/>
    <property type="match status" value="1"/>
</dbReference>
<evidence type="ECO:0000313" key="6">
    <source>
        <dbReference type="Proteomes" id="UP000813462"/>
    </source>
</evidence>
<dbReference type="PANTHER" id="PTHR10252">
    <property type="entry name" value="HISTONE-LIKE TRANSCRIPTION FACTOR CCAAT-RELATED"/>
    <property type="match status" value="1"/>
</dbReference>
<feature type="region of interest" description="Disordered" evidence="3">
    <location>
        <begin position="1"/>
        <end position="101"/>
    </location>
</feature>
<dbReference type="Proteomes" id="UP000813462">
    <property type="component" value="Unassembled WGS sequence"/>
</dbReference>
<dbReference type="InterPro" id="IPR003958">
    <property type="entry name" value="CBFA_NFYB_domain"/>
</dbReference>
<name>A0A978VUW6_ZIZJJ</name>
<evidence type="ECO:0000256" key="1">
    <source>
        <dbReference type="ARBA" id="ARBA00004123"/>
    </source>
</evidence>
<dbReference type="PANTHER" id="PTHR10252:SF93">
    <property type="entry name" value="DNA POLYMERASE II SUBUNIT B3-1"/>
    <property type="match status" value="1"/>
</dbReference>
<keyword evidence="2" id="KW-0539">Nucleus</keyword>
<comment type="caution">
    <text evidence="5">The sequence shown here is derived from an EMBL/GenBank/DDBJ whole genome shotgun (WGS) entry which is preliminary data.</text>
</comment>
<dbReference type="Gene3D" id="1.10.20.10">
    <property type="entry name" value="Histone, subunit A"/>
    <property type="match status" value="1"/>
</dbReference>
<feature type="domain" description="Transcription factor CBF/NF-Y/archaeal histone" evidence="4">
    <location>
        <begin position="105"/>
        <end position="166"/>
    </location>
</feature>
<comment type="subcellular location">
    <subcellularLocation>
        <location evidence="1">Nucleus</location>
    </subcellularLocation>
</comment>
<organism evidence="5 6">
    <name type="scientific">Ziziphus jujuba var. spinosa</name>
    <dbReference type="NCBI Taxonomy" id="714518"/>
    <lineage>
        <taxon>Eukaryota</taxon>
        <taxon>Viridiplantae</taxon>
        <taxon>Streptophyta</taxon>
        <taxon>Embryophyta</taxon>
        <taxon>Tracheophyta</taxon>
        <taxon>Spermatophyta</taxon>
        <taxon>Magnoliopsida</taxon>
        <taxon>eudicotyledons</taxon>
        <taxon>Gunneridae</taxon>
        <taxon>Pentapetalae</taxon>
        <taxon>rosids</taxon>
        <taxon>fabids</taxon>
        <taxon>Rosales</taxon>
        <taxon>Rhamnaceae</taxon>
        <taxon>Paliureae</taxon>
        <taxon>Ziziphus</taxon>
    </lineage>
</organism>
<dbReference type="GO" id="GO:0046982">
    <property type="term" value="F:protein heterodimerization activity"/>
    <property type="evidence" value="ECO:0007669"/>
    <property type="project" value="InterPro"/>
</dbReference>
<dbReference type="GO" id="GO:0000976">
    <property type="term" value="F:transcription cis-regulatory region binding"/>
    <property type="evidence" value="ECO:0007669"/>
    <property type="project" value="TreeGrafter"/>
</dbReference>
<feature type="compositionally biased region" description="Basic residues" evidence="3">
    <location>
        <begin position="77"/>
        <end position="86"/>
    </location>
</feature>
<dbReference type="Pfam" id="PF00808">
    <property type="entry name" value="CBFD_NFYB_HMF"/>
    <property type="match status" value="1"/>
</dbReference>
<dbReference type="InterPro" id="IPR050568">
    <property type="entry name" value="Transcr_DNA_Rep_Reg"/>
</dbReference>
<proteinExistence type="predicted"/>
<dbReference type="AlphaFoldDB" id="A0A978VUW6"/>
<dbReference type="EMBL" id="JAEACU010000002">
    <property type="protein sequence ID" value="KAH7542611.1"/>
    <property type="molecule type" value="Genomic_DNA"/>
</dbReference>
<dbReference type="InterPro" id="IPR009072">
    <property type="entry name" value="Histone-fold"/>
</dbReference>
<reference evidence="5" key="1">
    <citation type="journal article" date="2021" name="Front. Plant Sci.">
        <title>Chromosome-Scale Genome Assembly for Chinese Sour Jujube and Insights Into Its Genome Evolution and Domestication Signature.</title>
        <authorList>
            <person name="Shen L.-Y."/>
            <person name="Luo H."/>
            <person name="Wang X.-L."/>
            <person name="Wang X.-M."/>
            <person name="Qiu X.-J."/>
            <person name="Liu H."/>
            <person name="Zhou S.-S."/>
            <person name="Jia K.-H."/>
            <person name="Nie S."/>
            <person name="Bao Y.-T."/>
            <person name="Zhang R.-G."/>
            <person name="Yun Q.-Z."/>
            <person name="Chai Y.-H."/>
            <person name="Lu J.-Y."/>
            <person name="Li Y."/>
            <person name="Zhao S.-W."/>
            <person name="Mao J.-F."/>
            <person name="Jia S.-G."/>
            <person name="Mao Y.-M."/>
        </authorList>
    </citation>
    <scope>NUCLEOTIDE SEQUENCE</scope>
    <source>
        <strain evidence="5">AT0</strain>
        <tissue evidence="5">Leaf</tissue>
    </source>
</reference>
<sequence length="202" mass="22600">MASSKKPVQEKKGNETKKKVTEGNSGKKGRNETNSSKTCNGTVSNSKIVPLQSSSSESQHKVEDGPEITKTPTSSSKSRKGKGQQKVKREREEEVAEKEDAKMNKFPMDRIKRIIRSEDSNLRISSEAIFLVNKATEKFLEKFCADSYVCCVQDRKKSLGYKHLSSIVCKRRKYDFLSDFVPEKLKAEDALAVAKLTKSEAG</sequence>
<protein>
    <recommendedName>
        <fullName evidence="4">Transcription factor CBF/NF-Y/archaeal histone domain-containing protein</fullName>
    </recommendedName>
</protein>
<accession>A0A978VUW6</accession>
<feature type="compositionally biased region" description="Polar residues" evidence="3">
    <location>
        <begin position="32"/>
        <end position="57"/>
    </location>
</feature>
<evidence type="ECO:0000313" key="5">
    <source>
        <dbReference type="EMBL" id="KAH7542611.1"/>
    </source>
</evidence>
<dbReference type="GO" id="GO:0006355">
    <property type="term" value="P:regulation of DNA-templated transcription"/>
    <property type="evidence" value="ECO:0007669"/>
    <property type="project" value="TreeGrafter"/>
</dbReference>
<dbReference type="GO" id="GO:0005634">
    <property type="term" value="C:nucleus"/>
    <property type="evidence" value="ECO:0007669"/>
    <property type="project" value="UniProtKB-SubCell"/>
</dbReference>
<dbReference type="OrthoDB" id="636685at2759"/>
<feature type="compositionally biased region" description="Basic and acidic residues" evidence="3">
    <location>
        <begin position="7"/>
        <end position="21"/>
    </location>
</feature>
<evidence type="ECO:0000256" key="2">
    <source>
        <dbReference type="ARBA" id="ARBA00023242"/>
    </source>
</evidence>
<evidence type="ECO:0000256" key="3">
    <source>
        <dbReference type="SAM" id="MobiDB-lite"/>
    </source>
</evidence>
<gene>
    <name evidence="5" type="ORF">FEM48_Zijuj02G0092400</name>
</gene>
<evidence type="ECO:0000259" key="4">
    <source>
        <dbReference type="Pfam" id="PF00808"/>
    </source>
</evidence>
<feature type="compositionally biased region" description="Basic and acidic residues" evidence="3">
    <location>
        <begin position="87"/>
        <end position="101"/>
    </location>
</feature>